<dbReference type="InterPro" id="IPR056740">
    <property type="entry name" value="ILV_EDD_C"/>
</dbReference>
<evidence type="ECO:0000256" key="5">
    <source>
        <dbReference type="ARBA" id="ARBA00023239"/>
    </source>
</evidence>
<dbReference type="PROSITE" id="PS00886">
    <property type="entry name" value="ILVD_EDD_1"/>
    <property type="match status" value="1"/>
</dbReference>
<protein>
    <submittedName>
        <fullName evidence="8">Dihydroxy-acid dehydratase</fullName>
    </submittedName>
</protein>
<gene>
    <name evidence="8" type="ORF">DY367_14125</name>
</gene>
<dbReference type="InterPro" id="IPR020558">
    <property type="entry name" value="DiOHA_6PGluconate_deHydtase_CS"/>
</dbReference>
<accession>A0A424WCT3</accession>
<dbReference type="FunFam" id="3.50.30.80:FF:000001">
    <property type="entry name" value="Dihydroxy-acid dehydratase"/>
    <property type="match status" value="1"/>
</dbReference>
<dbReference type="Pfam" id="PF24877">
    <property type="entry name" value="ILV_EDD_C"/>
    <property type="match status" value="1"/>
</dbReference>
<dbReference type="InterPro" id="IPR052352">
    <property type="entry name" value="Sugar_Degrad_Dehydratases"/>
</dbReference>
<feature type="domain" description="Dihydroxy-acid/6-phosphogluconate dehydratase C-terminal" evidence="7">
    <location>
        <begin position="367"/>
        <end position="561"/>
    </location>
</feature>
<evidence type="ECO:0000256" key="3">
    <source>
        <dbReference type="ARBA" id="ARBA00023004"/>
    </source>
</evidence>
<dbReference type="Proteomes" id="UP000285324">
    <property type="component" value="Unassembled WGS sequence"/>
</dbReference>
<evidence type="ECO:0000256" key="2">
    <source>
        <dbReference type="ARBA" id="ARBA00022723"/>
    </source>
</evidence>
<evidence type="ECO:0000313" key="8">
    <source>
        <dbReference type="EMBL" id="RPJ91061.1"/>
    </source>
</evidence>
<dbReference type="EMBL" id="QVXO01000019">
    <property type="protein sequence ID" value="RPJ91061.1"/>
    <property type="molecule type" value="Genomic_DNA"/>
</dbReference>
<evidence type="ECO:0000256" key="4">
    <source>
        <dbReference type="ARBA" id="ARBA00023014"/>
    </source>
</evidence>
<dbReference type="NCBIfam" id="NF009559">
    <property type="entry name" value="PRK13016.1"/>
    <property type="match status" value="1"/>
</dbReference>
<dbReference type="Pfam" id="PF00920">
    <property type="entry name" value="ILVD_EDD_N"/>
    <property type="match status" value="1"/>
</dbReference>
<dbReference type="PANTHER" id="PTHR43183:SF2">
    <property type="entry name" value="DIHYDROXY-ACID DEHYDRATASE"/>
    <property type="match status" value="1"/>
</dbReference>
<keyword evidence="5" id="KW-0456">Lyase</keyword>
<evidence type="ECO:0000256" key="1">
    <source>
        <dbReference type="ARBA" id="ARBA00006486"/>
    </source>
</evidence>
<dbReference type="InterPro" id="IPR037237">
    <property type="entry name" value="IlvD/EDD_N"/>
</dbReference>
<dbReference type="PANTHER" id="PTHR43183">
    <property type="entry name" value="HYPOTHETICAL DIHYDROXYACID DEHYDRATASE (EUROFUNG)-RELATED"/>
    <property type="match status" value="1"/>
</dbReference>
<sequence>MSNSTKRKKPEELRSHRWYGVRDLRSFGHRSRTAQMGYHRSDYAGKPVIAIINTWSDINPCHSHFKQRVEEVKRGIWQAGGFPVEMPAMSLSEPFQKPTTMLYRNLLAMETEELLRSYPADGCVLMGGCDKTTPALLMGAVSMDLPTIFMPAGPMLRGNWNGNTLGSGSDTWKYWAELRAGNITEEDWQGVEDGIARSPGHCMTMGTASTMTGAVEALGLCLSGASSIPAPDSRHAQMASLTGKRIVEMVWEDLKPSDLLTAASFDNAVRTVLALSGSTNSVVHLIAMARRSGFGLDLDRFDHLARTTPVLANLRPAGKYLMEDFYYAGGLRAMLVQLGDLLDTTQRTVDGRTLGENIAGARIFNEDVIRPRAQALIERDGLAVLRGNLAPDGAVIKPPAMEAHLQVHTGRAVVFKDYNDMAARIDDPDLDVDADSVIVLQNAGPQGAPGMPEWGQLPIPQKLLKQGVRDMVRISDARMSGTSYGACVLHVAPEAYVGGPLALVQDGDRITLDVPARRLELLVSDEELAARRAAWQAPPPRFERGYGVLYLKHIGQADTGCDFDFLQTETRAPAAGEPEIH</sequence>
<dbReference type="AlphaFoldDB" id="A0A424WCT3"/>
<keyword evidence="2" id="KW-0479">Metal-binding</keyword>
<feature type="domain" description="Dihydroxy-acid/6-phosphogluconate dehydratase N-terminal" evidence="6">
    <location>
        <begin position="46"/>
        <end position="357"/>
    </location>
</feature>
<dbReference type="NCBIfam" id="NF004784">
    <property type="entry name" value="PRK06131.1"/>
    <property type="match status" value="1"/>
</dbReference>
<evidence type="ECO:0000259" key="7">
    <source>
        <dbReference type="Pfam" id="PF24877"/>
    </source>
</evidence>
<reference evidence="8 9" key="1">
    <citation type="submission" date="2018-08" db="EMBL/GenBank/DDBJ databases">
        <title>Achromobacter xylosoxidans Genome sequencing and assembly.</title>
        <authorList>
            <person name="Wang R."/>
            <person name="Rensing C."/>
            <person name="Li Y."/>
        </authorList>
    </citation>
    <scope>NUCLEOTIDE SEQUENCE [LARGE SCALE GENOMIC DNA]</scope>
    <source>
        <strain evidence="8 9">GD003A</strain>
    </source>
</reference>
<dbReference type="NCBIfam" id="NF009560">
    <property type="entry name" value="PRK13017.1"/>
    <property type="match status" value="1"/>
</dbReference>
<dbReference type="GO" id="GO:0016836">
    <property type="term" value="F:hydro-lyase activity"/>
    <property type="evidence" value="ECO:0007669"/>
    <property type="project" value="UniProtKB-ARBA"/>
</dbReference>
<keyword evidence="3" id="KW-0408">Iron</keyword>
<keyword evidence="4" id="KW-0411">Iron-sulfur</keyword>
<proteinExistence type="inferred from homology"/>
<comment type="similarity">
    <text evidence="1">Belongs to the IlvD/Edd family.</text>
</comment>
<dbReference type="OrthoDB" id="9807077at2"/>
<name>A0A424WCT3_ALCXX</name>
<dbReference type="RefSeq" id="WP_118932818.1">
    <property type="nucleotide sequence ID" value="NZ_CP061008.1"/>
</dbReference>
<evidence type="ECO:0000313" key="9">
    <source>
        <dbReference type="Proteomes" id="UP000285324"/>
    </source>
</evidence>
<dbReference type="GO" id="GO:0046872">
    <property type="term" value="F:metal ion binding"/>
    <property type="evidence" value="ECO:0007669"/>
    <property type="project" value="UniProtKB-KW"/>
</dbReference>
<organism evidence="8 9">
    <name type="scientific">Alcaligenes xylosoxydans xylosoxydans</name>
    <name type="common">Achromobacter xylosoxidans</name>
    <dbReference type="NCBI Taxonomy" id="85698"/>
    <lineage>
        <taxon>Bacteria</taxon>
        <taxon>Pseudomonadati</taxon>
        <taxon>Pseudomonadota</taxon>
        <taxon>Betaproteobacteria</taxon>
        <taxon>Burkholderiales</taxon>
        <taxon>Alcaligenaceae</taxon>
        <taxon>Achromobacter</taxon>
    </lineage>
</organism>
<dbReference type="GO" id="GO:0051536">
    <property type="term" value="F:iron-sulfur cluster binding"/>
    <property type="evidence" value="ECO:0007669"/>
    <property type="project" value="UniProtKB-KW"/>
</dbReference>
<comment type="caution">
    <text evidence="8">The sequence shown here is derived from an EMBL/GenBank/DDBJ whole genome shotgun (WGS) entry which is preliminary data.</text>
</comment>
<dbReference type="InterPro" id="IPR000581">
    <property type="entry name" value="ILV_EDD_N"/>
</dbReference>
<dbReference type="InterPro" id="IPR042096">
    <property type="entry name" value="Dihydro-acid_dehy_C"/>
</dbReference>
<dbReference type="SUPFAM" id="SSF143975">
    <property type="entry name" value="IlvD/EDD N-terminal domain-like"/>
    <property type="match status" value="1"/>
</dbReference>
<evidence type="ECO:0000259" key="6">
    <source>
        <dbReference type="Pfam" id="PF00920"/>
    </source>
</evidence>
<dbReference type="SUPFAM" id="SSF52016">
    <property type="entry name" value="LeuD/IlvD-like"/>
    <property type="match status" value="1"/>
</dbReference>
<dbReference type="Gene3D" id="3.50.30.80">
    <property type="entry name" value="IlvD/EDD C-terminal domain-like"/>
    <property type="match status" value="1"/>
</dbReference>